<keyword evidence="2" id="KW-1185">Reference proteome</keyword>
<evidence type="ECO:0000313" key="2">
    <source>
        <dbReference type="Proteomes" id="UP000237347"/>
    </source>
</evidence>
<sequence>MELVKIPNLGDQALFQDGSKFSAISNITSWEAVGISPSNNCIYIMLLLGDCDINLKGLRSKKKKMVDNSDWRPWSELPEALLYLITKMQRLYVVAYKQEFMASQPPLVIFMSNRSRRACYFHNIFDRRMLGVQRNTPQPCWQIVF</sequence>
<dbReference type="AlphaFoldDB" id="A0AAW0KM40"/>
<dbReference type="EMBL" id="PKMF04000291">
    <property type="protein sequence ID" value="KAK7839091.1"/>
    <property type="molecule type" value="Genomic_DNA"/>
</dbReference>
<dbReference type="Proteomes" id="UP000237347">
    <property type="component" value="Unassembled WGS sequence"/>
</dbReference>
<comment type="caution">
    <text evidence="1">The sequence shown here is derived from an EMBL/GenBank/DDBJ whole genome shotgun (WGS) entry which is preliminary data.</text>
</comment>
<gene>
    <name evidence="1" type="ORF">CFP56_018790</name>
</gene>
<proteinExistence type="predicted"/>
<accession>A0AAW0KM40</accession>
<name>A0AAW0KM40_QUESU</name>
<organism evidence="1 2">
    <name type="scientific">Quercus suber</name>
    <name type="common">Cork oak</name>
    <dbReference type="NCBI Taxonomy" id="58331"/>
    <lineage>
        <taxon>Eukaryota</taxon>
        <taxon>Viridiplantae</taxon>
        <taxon>Streptophyta</taxon>
        <taxon>Embryophyta</taxon>
        <taxon>Tracheophyta</taxon>
        <taxon>Spermatophyta</taxon>
        <taxon>Magnoliopsida</taxon>
        <taxon>eudicotyledons</taxon>
        <taxon>Gunneridae</taxon>
        <taxon>Pentapetalae</taxon>
        <taxon>rosids</taxon>
        <taxon>fabids</taxon>
        <taxon>Fagales</taxon>
        <taxon>Fagaceae</taxon>
        <taxon>Quercus</taxon>
    </lineage>
</organism>
<protein>
    <submittedName>
        <fullName evidence="1">Uncharacterized protein</fullName>
    </submittedName>
</protein>
<reference evidence="1 2" key="1">
    <citation type="journal article" date="2018" name="Sci. Data">
        <title>The draft genome sequence of cork oak.</title>
        <authorList>
            <person name="Ramos A.M."/>
            <person name="Usie A."/>
            <person name="Barbosa P."/>
            <person name="Barros P.M."/>
            <person name="Capote T."/>
            <person name="Chaves I."/>
            <person name="Simoes F."/>
            <person name="Abreu I."/>
            <person name="Carrasquinho I."/>
            <person name="Faro C."/>
            <person name="Guimaraes J.B."/>
            <person name="Mendonca D."/>
            <person name="Nobrega F."/>
            <person name="Rodrigues L."/>
            <person name="Saibo N.J.M."/>
            <person name="Varela M.C."/>
            <person name="Egas C."/>
            <person name="Matos J."/>
            <person name="Miguel C.M."/>
            <person name="Oliveira M.M."/>
            <person name="Ricardo C.P."/>
            <person name="Goncalves S."/>
        </authorList>
    </citation>
    <scope>NUCLEOTIDE SEQUENCE [LARGE SCALE GENOMIC DNA]</scope>
    <source>
        <strain evidence="2">cv. HL8</strain>
    </source>
</reference>
<evidence type="ECO:0000313" key="1">
    <source>
        <dbReference type="EMBL" id="KAK7839091.1"/>
    </source>
</evidence>